<gene>
    <name evidence="3" type="ordered locus">MTES_0488</name>
</gene>
<sequence length="178" mass="18171">MVREAGELDGIAVFAGSMLLKPAHLTSREQYDGLIAASLTTAFAAVRAAGSHMRDGGSVVLVSSAAALAGLPNHDAIAVAKAGVIGLTLSAAASYAAHGLRVNAVAPGLVQTRLTEKLTASDLSRKVSEAMHPLGRLGEPDDVARAVEFLLSPDNAWVTGQVLGVDGGLGSLRPRQKV</sequence>
<dbReference type="eggNOG" id="COG1028">
    <property type="taxonomic scope" value="Bacteria"/>
</dbReference>
<dbReference type="InterPro" id="IPR002347">
    <property type="entry name" value="SDR_fam"/>
</dbReference>
<dbReference type="STRING" id="979556.MTES_0488"/>
<dbReference type="Proteomes" id="UP000008975">
    <property type="component" value="Chromosome"/>
</dbReference>
<dbReference type="Gene3D" id="3.40.50.720">
    <property type="entry name" value="NAD(P)-binding Rossmann-like Domain"/>
    <property type="match status" value="1"/>
</dbReference>
<dbReference type="GO" id="GO:0016491">
    <property type="term" value="F:oxidoreductase activity"/>
    <property type="evidence" value="ECO:0007669"/>
    <property type="project" value="UniProtKB-KW"/>
</dbReference>
<dbReference type="Pfam" id="PF13561">
    <property type="entry name" value="adh_short_C2"/>
    <property type="match status" value="1"/>
</dbReference>
<dbReference type="EMBL" id="AP012052">
    <property type="protein sequence ID" value="BAJ73452.1"/>
    <property type="molecule type" value="Genomic_DNA"/>
</dbReference>
<dbReference type="InterPro" id="IPR051122">
    <property type="entry name" value="SDR_DHRS6-like"/>
</dbReference>
<accession>E8NBJ2</accession>
<dbReference type="PRINTS" id="PR00081">
    <property type="entry name" value="GDHRDH"/>
</dbReference>
<evidence type="ECO:0000256" key="2">
    <source>
        <dbReference type="ARBA" id="ARBA00023002"/>
    </source>
</evidence>
<dbReference type="HOGENOM" id="CLU_010194_47_3_11"/>
<organism evidence="3 4">
    <name type="scientific">Microbacterium testaceum (strain StLB037)</name>
    <dbReference type="NCBI Taxonomy" id="979556"/>
    <lineage>
        <taxon>Bacteria</taxon>
        <taxon>Bacillati</taxon>
        <taxon>Actinomycetota</taxon>
        <taxon>Actinomycetes</taxon>
        <taxon>Micrococcales</taxon>
        <taxon>Microbacteriaceae</taxon>
        <taxon>Microbacterium</taxon>
    </lineage>
</organism>
<dbReference type="KEGG" id="mts:MTES_0488"/>
<evidence type="ECO:0000313" key="4">
    <source>
        <dbReference type="Proteomes" id="UP000008975"/>
    </source>
</evidence>
<comment type="similarity">
    <text evidence="1">Belongs to the short-chain dehydrogenases/reductases (SDR) family.</text>
</comment>
<proteinExistence type="inferred from homology"/>
<dbReference type="PANTHER" id="PTHR43477:SF1">
    <property type="entry name" value="DIHYDROANTICAPSIN 7-DEHYDROGENASE"/>
    <property type="match status" value="1"/>
</dbReference>
<evidence type="ECO:0000256" key="1">
    <source>
        <dbReference type="ARBA" id="ARBA00006484"/>
    </source>
</evidence>
<name>E8NBJ2_MICTS</name>
<dbReference type="SUPFAM" id="SSF51735">
    <property type="entry name" value="NAD(P)-binding Rossmann-fold domains"/>
    <property type="match status" value="1"/>
</dbReference>
<dbReference type="CDD" id="cd05233">
    <property type="entry name" value="SDR_c"/>
    <property type="match status" value="1"/>
</dbReference>
<protein>
    <submittedName>
        <fullName evidence="3">Dehydrogenase with different specificities</fullName>
    </submittedName>
</protein>
<dbReference type="PANTHER" id="PTHR43477">
    <property type="entry name" value="DIHYDROANTICAPSIN 7-DEHYDROGENASE"/>
    <property type="match status" value="1"/>
</dbReference>
<dbReference type="AlphaFoldDB" id="E8NBJ2"/>
<reference key="2">
    <citation type="submission" date="2011-02" db="EMBL/GenBank/DDBJ databases">
        <title>Genome sequence of Microbacterium testaceum StLB037.</title>
        <authorList>
            <person name="Morohoshi T."/>
            <person name="Wang W.Z."/>
            <person name="Someya N."/>
            <person name="Ikeda T."/>
        </authorList>
    </citation>
    <scope>NUCLEOTIDE SEQUENCE</scope>
    <source>
        <strain>StLB037</strain>
    </source>
</reference>
<evidence type="ECO:0000313" key="3">
    <source>
        <dbReference type="EMBL" id="BAJ73452.1"/>
    </source>
</evidence>
<keyword evidence="2" id="KW-0560">Oxidoreductase</keyword>
<reference evidence="3 4" key="1">
    <citation type="journal article" date="2011" name="J. Bacteriol.">
        <title>Genome sequence of Microbacterium testaceum StLB037, an N-acylhomoserine lactone-degrading bacterium isolated from potato leaves.</title>
        <authorList>
            <person name="Morohoshi T."/>
            <person name="Wang W.-Z."/>
            <person name="Someya N."/>
            <person name="Ikeda T."/>
        </authorList>
    </citation>
    <scope>NUCLEOTIDE SEQUENCE [LARGE SCALE GENOMIC DNA]</scope>
    <source>
        <strain evidence="3 4">StLB037</strain>
    </source>
</reference>
<dbReference type="InterPro" id="IPR036291">
    <property type="entry name" value="NAD(P)-bd_dom_sf"/>
</dbReference>